<feature type="transmembrane region" description="Helical" evidence="4">
    <location>
        <begin position="55"/>
        <end position="76"/>
    </location>
</feature>
<protein>
    <recommendedName>
        <fullName evidence="5">C-type lectin domain-containing protein</fullName>
    </recommendedName>
</protein>
<dbReference type="InterPro" id="IPR001304">
    <property type="entry name" value="C-type_lectin-like"/>
</dbReference>
<reference evidence="6 7" key="1">
    <citation type="submission" date="2019-06" db="EMBL/GenBank/DDBJ databases">
        <title>A chromosome-scale genome assembly of the striped catfish, Pangasianodon hypophthalmus.</title>
        <authorList>
            <person name="Wen M."/>
            <person name="Zahm M."/>
            <person name="Roques C."/>
            <person name="Cabau C."/>
            <person name="Klopp C."/>
            <person name="Donnadieu C."/>
            <person name="Jouanno E."/>
            <person name="Avarre J.-C."/>
            <person name="Campet M."/>
            <person name="Ha T.T.T."/>
            <person name="Dugue R."/>
            <person name="Lampietro C."/>
            <person name="Louis A."/>
            <person name="Herpin A."/>
            <person name="Echchiki A."/>
            <person name="Berthelot C."/>
            <person name="Parey E."/>
            <person name="Roest-Crollius H."/>
            <person name="Braasch I."/>
            <person name="Postlethwait J."/>
            <person name="Bobe J."/>
            <person name="Montfort J."/>
            <person name="Bouchez O."/>
            <person name="Begum T."/>
            <person name="Schartl M."/>
            <person name="Guiguen Y."/>
        </authorList>
    </citation>
    <scope>NUCLEOTIDE SEQUENCE [LARGE SCALE GENOMIC DNA]</scope>
    <source>
        <strain evidence="6 7">Indonesia</strain>
        <tissue evidence="6">Blood</tissue>
    </source>
</reference>
<dbReference type="InterPro" id="IPR018378">
    <property type="entry name" value="C-type_lectin_CS"/>
</dbReference>
<dbReference type="CDD" id="cd03590">
    <property type="entry name" value="CLECT_DC-SIGN_like"/>
    <property type="match status" value="1"/>
</dbReference>
<dbReference type="PROSITE" id="PS50041">
    <property type="entry name" value="C_TYPE_LECTIN_2"/>
    <property type="match status" value="1"/>
</dbReference>
<dbReference type="InterPro" id="IPR016186">
    <property type="entry name" value="C-type_lectin-like/link_sf"/>
</dbReference>
<evidence type="ECO:0000259" key="5">
    <source>
        <dbReference type="PROSITE" id="PS50041"/>
    </source>
</evidence>
<dbReference type="Gene3D" id="3.10.100.10">
    <property type="entry name" value="Mannose-Binding Protein A, subunit A"/>
    <property type="match status" value="1"/>
</dbReference>
<evidence type="ECO:0000256" key="4">
    <source>
        <dbReference type="SAM" id="Phobius"/>
    </source>
</evidence>
<keyword evidence="7" id="KW-1185">Reference proteome</keyword>
<evidence type="ECO:0000256" key="2">
    <source>
        <dbReference type="ARBA" id="ARBA00023157"/>
    </source>
</evidence>
<evidence type="ECO:0000313" key="6">
    <source>
        <dbReference type="EMBL" id="KAB5518550.1"/>
    </source>
</evidence>
<keyword evidence="2" id="KW-1015">Disulfide bond</keyword>
<comment type="caution">
    <text evidence="6">The sequence shown here is derived from an EMBL/GenBank/DDBJ whole genome shotgun (WGS) entry which is preliminary data.</text>
</comment>
<evidence type="ECO:0000256" key="3">
    <source>
        <dbReference type="SAM" id="Coils"/>
    </source>
</evidence>
<feature type="domain" description="C-type lectin" evidence="5">
    <location>
        <begin position="132"/>
        <end position="250"/>
    </location>
</feature>
<sequence>MEKLKREDHEDVTVVTYTTTDDFEGYDTDTEDANAKSNEQIQCTDGDMTEIDCRFFTLIVLCVGCFVFCVLPMTVISLEGIQFNKLTAEKDQLQTSCNILTRERDQLQTRNNKIQERLAAFDADVKWGWRYFSFSLYYISTEEKNWTESRQDCREKGADLVIIKTTEEQEFIIKELGNYRRAWIGLSDRDRKGTWKWVDGKELTNGTGYWYDAEPNNAGNNETCVEIWNDPETKGWNNTSCSKEQWWICEKRAF</sequence>
<accession>A0A5N5JLI0</accession>
<dbReference type="InterPro" id="IPR050111">
    <property type="entry name" value="C-type_lectin/snaclec_domain"/>
</dbReference>
<dbReference type="SMART" id="SM00034">
    <property type="entry name" value="CLECT"/>
    <property type="match status" value="1"/>
</dbReference>
<dbReference type="Pfam" id="PF00059">
    <property type="entry name" value="Lectin_C"/>
    <property type="match status" value="1"/>
</dbReference>
<keyword evidence="4" id="KW-0472">Membrane</keyword>
<dbReference type="SUPFAM" id="SSF56436">
    <property type="entry name" value="C-type lectin-like"/>
    <property type="match status" value="1"/>
</dbReference>
<evidence type="ECO:0000313" key="7">
    <source>
        <dbReference type="Proteomes" id="UP000327468"/>
    </source>
</evidence>
<dbReference type="InterPro" id="IPR016187">
    <property type="entry name" value="CTDL_fold"/>
</dbReference>
<evidence type="ECO:0000256" key="1">
    <source>
        <dbReference type="ARBA" id="ARBA00022734"/>
    </source>
</evidence>
<name>A0A5N5JLI0_PANHP</name>
<dbReference type="PANTHER" id="PTHR22803">
    <property type="entry name" value="MANNOSE, PHOSPHOLIPASE, LECTIN RECEPTOR RELATED"/>
    <property type="match status" value="1"/>
</dbReference>
<keyword evidence="4" id="KW-0812">Transmembrane</keyword>
<gene>
    <name evidence="6" type="ORF">PHYPO_G00167350</name>
</gene>
<dbReference type="EMBL" id="VFJC01000029">
    <property type="protein sequence ID" value="KAB5518550.1"/>
    <property type="molecule type" value="Genomic_DNA"/>
</dbReference>
<dbReference type="InterPro" id="IPR033989">
    <property type="entry name" value="CD209-like_CTLD"/>
</dbReference>
<proteinExistence type="predicted"/>
<keyword evidence="4" id="KW-1133">Transmembrane helix</keyword>
<dbReference type="GO" id="GO:0030246">
    <property type="term" value="F:carbohydrate binding"/>
    <property type="evidence" value="ECO:0007669"/>
    <property type="project" value="UniProtKB-KW"/>
</dbReference>
<dbReference type="AlphaFoldDB" id="A0A5N5JLI0"/>
<dbReference type="Proteomes" id="UP000327468">
    <property type="component" value="Chromosome 28"/>
</dbReference>
<feature type="coiled-coil region" evidence="3">
    <location>
        <begin position="83"/>
        <end position="124"/>
    </location>
</feature>
<keyword evidence="3" id="KW-0175">Coiled coil</keyword>
<dbReference type="PROSITE" id="PS00615">
    <property type="entry name" value="C_TYPE_LECTIN_1"/>
    <property type="match status" value="1"/>
</dbReference>
<dbReference type="Gene3D" id="1.20.5.400">
    <property type="match status" value="1"/>
</dbReference>
<organism evidence="6 7">
    <name type="scientific">Pangasianodon hypophthalmus</name>
    <name type="common">Striped catfish</name>
    <name type="synonym">Helicophagus hypophthalmus</name>
    <dbReference type="NCBI Taxonomy" id="310915"/>
    <lineage>
        <taxon>Eukaryota</taxon>
        <taxon>Metazoa</taxon>
        <taxon>Chordata</taxon>
        <taxon>Craniata</taxon>
        <taxon>Vertebrata</taxon>
        <taxon>Euteleostomi</taxon>
        <taxon>Actinopterygii</taxon>
        <taxon>Neopterygii</taxon>
        <taxon>Teleostei</taxon>
        <taxon>Ostariophysi</taxon>
        <taxon>Siluriformes</taxon>
        <taxon>Pangasiidae</taxon>
        <taxon>Pangasianodon</taxon>
    </lineage>
</organism>
<keyword evidence="1" id="KW-0430">Lectin</keyword>